<keyword evidence="5" id="KW-1185">Reference proteome</keyword>
<dbReference type="Proteomes" id="UP001410795">
    <property type="component" value="Unassembled WGS sequence"/>
</dbReference>
<dbReference type="InterPro" id="IPR006442">
    <property type="entry name" value="Antitoxin_Phd/YefM"/>
</dbReference>
<accession>A0ABP7BH30</accession>
<dbReference type="NCBIfam" id="TIGR01552">
    <property type="entry name" value="phd_fam"/>
    <property type="match status" value="1"/>
</dbReference>
<dbReference type="InterPro" id="IPR051416">
    <property type="entry name" value="phD-YefM_TA_antitoxins"/>
</dbReference>
<feature type="region of interest" description="Disordered" evidence="3">
    <location>
        <begin position="60"/>
        <end position="87"/>
    </location>
</feature>
<comment type="function">
    <text evidence="2">Antitoxin component of a type II toxin-antitoxin (TA) system.</text>
</comment>
<evidence type="ECO:0000256" key="1">
    <source>
        <dbReference type="ARBA" id="ARBA00009981"/>
    </source>
</evidence>
<organism evidence="4 5">
    <name type="scientific">Microbacterium marinilacus</name>
    <dbReference type="NCBI Taxonomy" id="415209"/>
    <lineage>
        <taxon>Bacteria</taxon>
        <taxon>Bacillati</taxon>
        <taxon>Actinomycetota</taxon>
        <taxon>Actinomycetes</taxon>
        <taxon>Micrococcales</taxon>
        <taxon>Microbacteriaceae</taxon>
        <taxon>Microbacterium</taxon>
    </lineage>
</organism>
<dbReference type="InterPro" id="IPR036165">
    <property type="entry name" value="YefM-like_sf"/>
</dbReference>
<sequence length="87" mass="9651">MNVDTIGIRELRNGLSRHLAEVREGAEITVTDHGRPIAKIVPIDHESGLERLIREGIARRPSGPRQALPDPIEIDGTVSDLIAEQRR</sequence>
<dbReference type="Gene3D" id="3.40.1620.10">
    <property type="entry name" value="YefM-like domain"/>
    <property type="match status" value="1"/>
</dbReference>
<dbReference type="SUPFAM" id="SSF143120">
    <property type="entry name" value="YefM-like"/>
    <property type="match status" value="1"/>
</dbReference>
<dbReference type="RefSeq" id="WP_221859090.1">
    <property type="nucleotide sequence ID" value="NZ_BAAAYV010000009.1"/>
</dbReference>
<proteinExistence type="inferred from homology"/>
<evidence type="ECO:0000313" key="5">
    <source>
        <dbReference type="Proteomes" id="UP001410795"/>
    </source>
</evidence>
<name>A0ABP7BH30_9MICO</name>
<dbReference type="EMBL" id="BAAAYV010000009">
    <property type="protein sequence ID" value="GAA3659110.1"/>
    <property type="molecule type" value="Genomic_DNA"/>
</dbReference>
<reference evidence="5" key="1">
    <citation type="journal article" date="2019" name="Int. J. Syst. Evol. Microbiol.">
        <title>The Global Catalogue of Microorganisms (GCM) 10K type strain sequencing project: providing services to taxonomists for standard genome sequencing and annotation.</title>
        <authorList>
            <consortium name="The Broad Institute Genomics Platform"/>
            <consortium name="The Broad Institute Genome Sequencing Center for Infectious Disease"/>
            <person name="Wu L."/>
            <person name="Ma J."/>
        </authorList>
    </citation>
    <scope>NUCLEOTIDE SEQUENCE [LARGE SCALE GENOMIC DNA]</scope>
    <source>
        <strain evidence="5">JCM 16546</strain>
    </source>
</reference>
<comment type="similarity">
    <text evidence="1 2">Belongs to the phD/YefM antitoxin family.</text>
</comment>
<evidence type="ECO:0000313" key="4">
    <source>
        <dbReference type="EMBL" id="GAA3659110.1"/>
    </source>
</evidence>
<evidence type="ECO:0000256" key="2">
    <source>
        <dbReference type="RuleBase" id="RU362080"/>
    </source>
</evidence>
<dbReference type="Pfam" id="PF02604">
    <property type="entry name" value="PhdYeFM_antitox"/>
    <property type="match status" value="1"/>
</dbReference>
<dbReference type="PANTHER" id="PTHR35377">
    <property type="entry name" value="ANTITOXIN VAPB49-RELATED-RELATED"/>
    <property type="match status" value="1"/>
</dbReference>
<gene>
    <name evidence="4" type="ORF">GCM10022202_19750</name>
</gene>
<evidence type="ECO:0000256" key="3">
    <source>
        <dbReference type="SAM" id="MobiDB-lite"/>
    </source>
</evidence>
<protein>
    <recommendedName>
        <fullName evidence="2">Antitoxin</fullName>
    </recommendedName>
</protein>
<comment type="caution">
    <text evidence="4">The sequence shown here is derived from an EMBL/GenBank/DDBJ whole genome shotgun (WGS) entry which is preliminary data.</text>
</comment>